<evidence type="ECO:0008006" key="3">
    <source>
        <dbReference type="Google" id="ProtNLM"/>
    </source>
</evidence>
<reference evidence="1 2" key="1">
    <citation type="submission" date="2015-08" db="EMBL/GenBank/DDBJ databases">
        <authorList>
            <person name="Babu N.S."/>
            <person name="Beckwith C.J."/>
            <person name="Beseler K.G."/>
            <person name="Brison A."/>
            <person name="Carone J.V."/>
            <person name="Caskin T.P."/>
            <person name="Diamond M."/>
            <person name="Durham M.E."/>
            <person name="Foxe J.M."/>
            <person name="Go M."/>
            <person name="Henderson B.A."/>
            <person name="Jones I.B."/>
            <person name="McGettigan J.A."/>
            <person name="Micheletti S.J."/>
            <person name="Nasrallah M.E."/>
            <person name="Ortiz D."/>
            <person name="Piller C.R."/>
            <person name="Privatt S.R."/>
            <person name="Schneider S.L."/>
            <person name="Sharp S."/>
            <person name="Smith T.C."/>
            <person name="Stanton J.D."/>
            <person name="Ullery H.E."/>
            <person name="Wilson R.J."/>
            <person name="Serrano M.G."/>
            <person name="Buck G."/>
            <person name="Lee V."/>
            <person name="Wang Y."/>
            <person name="Carvalho R."/>
            <person name="Voegtly L."/>
            <person name="Shi R."/>
            <person name="Duckworth R."/>
            <person name="Johnson A."/>
            <person name="Loviza R."/>
            <person name="Walstead R."/>
            <person name="Shah Z."/>
            <person name="Kiflezghi M."/>
            <person name="Wade K."/>
            <person name="Ball S.L."/>
            <person name="Bradley K.W."/>
            <person name="Asai D.J."/>
            <person name="Bowman C.A."/>
            <person name="Russell D.A."/>
            <person name="Pope W.H."/>
            <person name="Jacobs-Sera D."/>
            <person name="Hendrix R.W."/>
            <person name="Hatfull G.F."/>
        </authorList>
    </citation>
    <scope>NUCLEOTIDE SEQUENCE [LARGE SCALE GENOMIC DNA]</scope>
    <source>
        <strain evidence="1 2">DSM 27648</strain>
    </source>
</reference>
<sequence>MPSALTLERLRRHAVGRSLFAPTSLEAAIDKLGFVQADPIRAPARAQDLTLRHRVAGYHAGDLERLYPTLSVEEDYFVNYGFMPRRYLGLMLPRTPRHPWDRTTRARAKNVLAFVKERGEVHPREVDQRFAHGSVTNYWGGSSNATTQLLERMHYRGLLRVVKREGGIRVYAARDDEELRADEARDPKAKAEALVAIAVAKYAPMPDKSLRALVSRLRFGAPQLVKALSTALASARRELPRAVVDGVTWYWPEGEDPSEVVDDADRVRLLAPFDPVVWDRHRFEIFWGWAYRFEAYTPQAKRKLGYYALPILWRSHVIGWTNVTAKETDLEVTSGYVAGRAPRDKAFTRGLAEELERMRDFLASPPRR</sequence>
<dbReference type="STRING" id="1391654.AKJ09_04698"/>
<keyword evidence="2" id="KW-1185">Reference proteome</keyword>
<dbReference type="RefSeq" id="WP_146649075.1">
    <property type="nucleotide sequence ID" value="NZ_CP012333.1"/>
</dbReference>
<dbReference type="Proteomes" id="UP000064967">
    <property type="component" value="Chromosome"/>
</dbReference>
<gene>
    <name evidence="1" type="ORF">AKJ09_04698</name>
</gene>
<dbReference type="InterPro" id="IPR009351">
    <property type="entry name" value="AlkZ-like"/>
</dbReference>
<protein>
    <recommendedName>
        <fullName evidence="3">Cytoplasmic protein</fullName>
    </recommendedName>
</protein>
<dbReference type="PANTHER" id="PTHR30528:SF0">
    <property type="entry name" value="CYTOPLASMIC PROTEIN"/>
    <property type="match status" value="1"/>
</dbReference>
<dbReference type="EMBL" id="CP012333">
    <property type="protein sequence ID" value="AKU98034.1"/>
    <property type="molecule type" value="Genomic_DNA"/>
</dbReference>
<evidence type="ECO:0000313" key="2">
    <source>
        <dbReference type="Proteomes" id="UP000064967"/>
    </source>
</evidence>
<organism evidence="1 2">
    <name type="scientific">Labilithrix luteola</name>
    <dbReference type="NCBI Taxonomy" id="1391654"/>
    <lineage>
        <taxon>Bacteria</taxon>
        <taxon>Pseudomonadati</taxon>
        <taxon>Myxococcota</taxon>
        <taxon>Polyangia</taxon>
        <taxon>Polyangiales</taxon>
        <taxon>Labilitrichaceae</taxon>
        <taxon>Labilithrix</taxon>
    </lineage>
</organism>
<name>A0A0K1PY09_9BACT</name>
<accession>A0A0K1PY09</accession>
<dbReference type="OrthoDB" id="9787207at2"/>
<proteinExistence type="predicted"/>
<evidence type="ECO:0000313" key="1">
    <source>
        <dbReference type="EMBL" id="AKU98034.1"/>
    </source>
</evidence>
<dbReference type="PANTHER" id="PTHR30528">
    <property type="entry name" value="CYTOPLASMIC PROTEIN"/>
    <property type="match status" value="1"/>
</dbReference>
<dbReference type="Pfam" id="PF06224">
    <property type="entry name" value="AlkZ-like"/>
    <property type="match status" value="1"/>
</dbReference>
<dbReference type="AlphaFoldDB" id="A0A0K1PY09"/>
<dbReference type="KEGG" id="llu:AKJ09_04698"/>
<dbReference type="PATRIC" id="fig|1391654.3.peg.4763"/>